<dbReference type="AlphaFoldDB" id="A0A8X8X488"/>
<keyword evidence="2" id="KW-1185">Reference proteome</keyword>
<accession>A0A8X8X488</accession>
<reference evidence="1" key="1">
    <citation type="submission" date="2018-01" db="EMBL/GenBank/DDBJ databases">
        <authorList>
            <person name="Mao J.F."/>
        </authorList>
    </citation>
    <scope>NUCLEOTIDE SEQUENCE</scope>
    <source>
        <strain evidence="1">Huo1</strain>
        <tissue evidence="1">Leaf</tissue>
    </source>
</reference>
<evidence type="ECO:0000313" key="1">
    <source>
        <dbReference type="EMBL" id="KAG6405874.1"/>
    </source>
</evidence>
<dbReference type="EMBL" id="PNBA02000012">
    <property type="protein sequence ID" value="KAG6405874.1"/>
    <property type="molecule type" value="Genomic_DNA"/>
</dbReference>
<gene>
    <name evidence="1" type="ORF">SASPL_133468</name>
</gene>
<proteinExistence type="predicted"/>
<organism evidence="1">
    <name type="scientific">Salvia splendens</name>
    <name type="common">Scarlet sage</name>
    <dbReference type="NCBI Taxonomy" id="180675"/>
    <lineage>
        <taxon>Eukaryota</taxon>
        <taxon>Viridiplantae</taxon>
        <taxon>Streptophyta</taxon>
        <taxon>Embryophyta</taxon>
        <taxon>Tracheophyta</taxon>
        <taxon>Spermatophyta</taxon>
        <taxon>Magnoliopsida</taxon>
        <taxon>eudicotyledons</taxon>
        <taxon>Gunneridae</taxon>
        <taxon>Pentapetalae</taxon>
        <taxon>asterids</taxon>
        <taxon>lamiids</taxon>
        <taxon>Lamiales</taxon>
        <taxon>Lamiaceae</taxon>
        <taxon>Nepetoideae</taxon>
        <taxon>Mentheae</taxon>
        <taxon>Salviinae</taxon>
        <taxon>Salvia</taxon>
        <taxon>Salvia subgen. Calosphace</taxon>
        <taxon>core Calosphace</taxon>
    </lineage>
</organism>
<evidence type="ECO:0000313" key="2">
    <source>
        <dbReference type="Proteomes" id="UP000298416"/>
    </source>
</evidence>
<comment type="caution">
    <text evidence="1">The sequence shown here is derived from an EMBL/GenBank/DDBJ whole genome shotgun (WGS) entry which is preliminary data.</text>
</comment>
<name>A0A8X8X488_SALSN</name>
<reference evidence="1" key="2">
    <citation type="submission" date="2020-08" db="EMBL/GenBank/DDBJ databases">
        <title>Plant Genome Project.</title>
        <authorList>
            <person name="Zhang R.-G."/>
        </authorList>
    </citation>
    <scope>NUCLEOTIDE SEQUENCE</scope>
    <source>
        <strain evidence="1">Huo1</strain>
        <tissue evidence="1">Leaf</tissue>
    </source>
</reference>
<protein>
    <submittedName>
        <fullName evidence="1">Uncharacterized protein</fullName>
    </submittedName>
</protein>
<dbReference type="Proteomes" id="UP000298416">
    <property type="component" value="Unassembled WGS sequence"/>
</dbReference>
<sequence length="92" mass="10217">MSCRRCSSPLESLSEEERSHHLSFYAYVPPLARSAETVAASGPGCPWCATARAMLSRRPHRLHRWNSSHRCVARANGVSFRRCSESPAGFPS</sequence>